<evidence type="ECO:0000313" key="1">
    <source>
        <dbReference type="EnsemblPlants" id="Kaladp0040s0422.1.v1.1.CDS.1"/>
    </source>
</evidence>
<keyword evidence="2" id="KW-1185">Reference proteome</keyword>
<dbReference type="Gramene" id="Kaladp0040s0422.1.v1.1">
    <property type="protein sequence ID" value="Kaladp0040s0422.1.v1.1.CDS.1"/>
    <property type="gene ID" value="Kaladp0040s0422.v1.1"/>
</dbReference>
<dbReference type="PANTHER" id="PTHR47076">
    <property type="entry name" value="NHL DOMAIN PROTEIN"/>
    <property type="match status" value="1"/>
</dbReference>
<dbReference type="AlphaFoldDB" id="A0A7N0ZVG6"/>
<name>A0A7N0ZVG6_KALFE</name>
<reference evidence="1" key="1">
    <citation type="submission" date="2021-01" db="UniProtKB">
        <authorList>
            <consortium name="EnsemblPlants"/>
        </authorList>
    </citation>
    <scope>IDENTIFICATION</scope>
</reference>
<proteinExistence type="predicted"/>
<dbReference type="OMA" id="WWIRGWR"/>
<dbReference type="Proteomes" id="UP000594263">
    <property type="component" value="Unplaced"/>
</dbReference>
<organism evidence="1 2">
    <name type="scientific">Kalanchoe fedtschenkoi</name>
    <name type="common">Lavender scallops</name>
    <name type="synonym">South American air plant</name>
    <dbReference type="NCBI Taxonomy" id="63787"/>
    <lineage>
        <taxon>Eukaryota</taxon>
        <taxon>Viridiplantae</taxon>
        <taxon>Streptophyta</taxon>
        <taxon>Embryophyta</taxon>
        <taxon>Tracheophyta</taxon>
        <taxon>Spermatophyta</taxon>
        <taxon>Magnoliopsida</taxon>
        <taxon>eudicotyledons</taxon>
        <taxon>Gunneridae</taxon>
        <taxon>Pentapetalae</taxon>
        <taxon>Saxifragales</taxon>
        <taxon>Crassulaceae</taxon>
        <taxon>Kalanchoe</taxon>
    </lineage>
</organism>
<accession>A0A7N0ZVG6</accession>
<dbReference type="EnsemblPlants" id="Kaladp0040s0422.1.v1.1">
    <property type="protein sequence ID" value="Kaladp0040s0422.1.v1.1.CDS.1"/>
    <property type="gene ID" value="Kaladp0040s0422.v1.1"/>
</dbReference>
<sequence length="158" mass="18417">MLSPTPESPTRIPDDSDFHDAAFAKRGCCLWLPCMRQWDRIEAPERKRRGAAGEDEEERQWWMRGWDVVMKVREWSEIAAGPKWKTFIRRFGRNRMMRSGGSKFRYDPLSYALNFDESAIQSSNSYDEDLLRRDFSARYASIPGSAKSTMDTGREASF</sequence>
<protein>
    <submittedName>
        <fullName evidence="1">Uncharacterized protein</fullName>
    </submittedName>
</protein>
<evidence type="ECO:0000313" key="2">
    <source>
        <dbReference type="Proteomes" id="UP000594263"/>
    </source>
</evidence>
<dbReference type="PANTHER" id="PTHR47076:SF1">
    <property type="entry name" value="NHL DOMAIN PROTEIN"/>
    <property type="match status" value="1"/>
</dbReference>